<sequence>MTPPDRPPTESRKQPLLAEFKNLIEAPERDRIFMRRAVSPQNIHGSILKNRERTSSHRDKSENRPLKRVRFELASQGSLKESVCRSGQKTASWPSRRKSTTKRCLQRLETLVVADVPAETLGFADVPAEALGDAFFLAENLFDAAVSCRELVNAAVSCGSQLSSQHPPAEFTCNSRRHGNLRPEGPRRHTAVAMCEERAMDRGRSLLLWNSATLSRRYQQCKFLTGDGSGGRCNVFTLNHELDGASDWIANHVAPDSTTTIHSIWCGSNHKIGAVAIGGQRASSPMVHSSGTMTSEKRVRVKVLSIMLRVRSALVEECGQAIGLL</sequence>
<reference evidence="2" key="2">
    <citation type="journal article" date="2023" name="IMA Fungus">
        <title>Comparative genomic study of the Penicillium genus elucidates a diverse pangenome and 15 lateral gene transfer events.</title>
        <authorList>
            <person name="Petersen C."/>
            <person name="Sorensen T."/>
            <person name="Nielsen M.R."/>
            <person name="Sondergaard T.E."/>
            <person name="Sorensen J.L."/>
            <person name="Fitzpatrick D.A."/>
            <person name="Frisvad J.C."/>
            <person name="Nielsen K.L."/>
        </authorList>
    </citation>
    <scope>NUCLEOTIDE SEQUENCE</scope>
    <source>
        <strain evidence="2">IBT 30069</strain>
    </source>
</reference>
<dbReference type="Proteomes" id="UP001149165">
    <property type="component" value="Unassembled WGS sequence"/>
</dbReference>
<feature type="compositionally biased region" description="Basic and acidic residues" evidence="1">
    <location>
        <begin position="49"/>
        <end position="68"/>
    </location>
</feature>
<evidence type="ECO:0000313" key="3">
    <source>
        <dbReference type="EMBL" id="KAJ5100956.1"/>
    </source>
</evidence>
<dbReference type="EMBL" id="JAPQKH010000004">
    <property type="protein sequence ID" value="KAJ5100956.1"/>
    <property type="molecule type" value="Genomic_DNA"/>
</dbReference>
<feature type="region of interest" description="Disordered" evidence="1">
    <location>
        <begin position="44"/>
        <end position="68"/>
    </location>
</feature>
<accession>A0A9W9KC11</accession>
<proteinExistence type="predicted"/>
<evidence type="ECO:0000313" key="4">
    <source>
        <dbReference type="Proteomes" id="UP001149165"/>
    </source>
</evidence>
<reference evidence="2" key="1">
    <citation type="submission" date="2022-11" db="EMBL/GenBank/DDBJ databases">
        <authorList>
            <person name="Petersen C."/>
        </authorList>
    </citation>
    <scope>NUCLEOTIDE SEQUENCE</scope>
    <source>
        <strain evidence="2">IBT 30069</strain>
    </source>
</reference>
<gene>
    <name evidence="2" type="ORF">N7456_006806</name>
    <name evidence="3" type="ORF">N7456_007008</name>
</gene>
<protein>
    <submittedName>
        <fullName evidence="2">Uncharacterized protein</fullName>
    </submittedName>
</protein>
<name>A0A9W9KC11_9EURO</name>
<comment type="caution">
    <text evidence="2">The sequence shown here is derived from an EMBL/GenBank/DDBJ whole genome shotgun (WGS) entry which is preliminary data.</text>
</comment>
<dbReference type="OrthoDB" id="4348719at2759"/>
<dbReference type="EMBL" id="JAPQKH010000004">
    <property type="protein sequence ID" value="KAJ5100754.1"/>
    <property type="molecule type" value="Genomic_DNA"/>
</dbReference>
<dbReference type="AlphaFoldDB" id="A0A9W9KC11"/>
<organism evidence="2 4">
    <name type="scientific">Penicillium angulare</name>
    <dbReference type="NCBI Taxonomy" id="116970"/>
    <lineage>
        <taxon>Eukaryota</taxon>
        <taxon>Fungi</taxon>
        <taxon>Dikarya</taxon>
        <taxon>Ascomycota</taxon>
        <taxon>Pezizomycotina</taxon>
        <taxon>Eurotiomycetes</taxon>
        <taxon>Eurotiomycetidae</taxon>
        <taxon>Eurotiales</taxon>
        <taxon>Aspergillaceae</taxon>
        <taxon>Penicillium</taxon>
    </lineage>
</organism>
<keyword evidence="4" id="KW-1185">Reference proteome</keyword>
<evidence type="ECO:0000256" key="1">
    <source>
        <dbReference type="SAM" id="MobiDB-lite"/>
    </source>
</evidence>
<evidence type="ECO:0000313" key="2">
    <source>
        <dbReference type="EMBL" id="KAJ5100754.1"/>
    </source>
</evidence>